<name>A0A8I6RBX3_CIMLE</name>
<comment type="similarity">
    <text evidence="1">Belongs to the protein kinase superfamily. STE Ser/Thr protein kinase family. STE20 subfamily.</text>
</comment>
<sequence length="393" mass="43988">MILTKLKITSKLGSLKRLGTKEGSSKCDEAPDMPQSTKYGANSEDYKRISVLGRSTTGLATVHLAVHKPSDSWVALKQYNLDELDRENADLIKEEIILMRQLSHSCILSSFGSFVSGNNVVCILPVMGFGSTADLIARHFPTGLPEQIIVTVLKAVLQALQYLHSKGIIHRAVRGSHILISSDGYVKLGGFRYSCGLVSSERWNRKVHSFPPNSEPNLNWLSPELLEQNLEGYNEKSDIYSVGITACELANGIVPYFGTCKTLMLTEKVKGFHPQLIDASTFIPNGHGEEDDENYKEDNDEVSRVVKTRKFSDMFHSVTEYCLERDPNIRPSPKQILTLPFFKTALSPPSLVQTLKSYIDPADFPYQIQEENADQVACELMNNLELDPIKWEF</sequence>
<dbReference type="PANTHER" id="PTHR48014:SF21">
    <property type="entry name" value="SERINE_THREONINE-PROTEIN KINASE FRAY2"/>
    <property type="match status" value="1"/>
</dbReference>
<dbReference type="SUPFAM" id="SSF56112">
    <property type="entry name" value="Protein kinase-like (PK-like)"/>
    <property type="match status" value="1"/>
</dbReference>
<organism evidence="5 6">
    <name type="scientific">Cimex lectularius</name>
    <name type="common">Bed bug</name>
    <name type="synonym">Acanthia lectularia</name>
    <dbReference type="NCBI Taxonomy" id="79782"/>
    <lineage>
        <taxon>Eukaryota</taxon>
        <taxon>Metazoa</taxon>
        <taxon>Ecdysozoa</taxon>
        <taxon>Arthropoda</taxon>
        <taxon>Hexapoda</taxon>
        <taxon>Insecta</taxon>
        <taxon>Pterygota</taxon>
        <taxon>Neoptera</taxon>
        <taxon>Paraneoptera</taxon>
        <taxon>Hemiptera</taxon>
        <taxon>Heteroptera</taxon>
        <taxon>Panheteroptera</taxon>
        <taxon>Cimicomorpha</taxon>
        <taxon>Cimicidae</taxon>
        <taxon>Cimex</taxon>
    </lineage>
</organism>
<proteinExistence type="inferred from homology"/>
<dbReference type="InterPro" id="IPR000719">
    <property type="entry name" value="Prot_kinase_dom"/>
</dbReference>
<dbReference type="RefSeq" id="XP_014240253.1">
    <property type="nucleotide sequence ID" value="XM_014384767.2"/>
</dbReference>
<evidence type="ECO:0000256" key="1">
    <source>
        <dbReference type="ARBA" id="ARBA00008874"/>
    </source>
</evidence>
<dbReference type="Gene3D" id="3.30.200.20">
    <property type="entry name" value="Phosphorylase Kinase, domain 1"/>
    <property type="match status" value="1"/>
</dbReference>
<dbReference type="AlphaFoldDB" id="A0A8I6RBX3"/>
<keyword evidence="6" id="KW-1185">Reference proteome</keyword>
<dbReference type="CTD" id="3355135"/>
<dbReference type="InterPro" id="IPR047173">
    <property type="entry name" value="STRAD_A/B-like"/>
</dbReference>
<dbReference type="PANTHER" id="PTHR48014">
    <property type="entry name" value="SERINE/THREONINE-PROTEIN KINASE FRAY2"/>
    <property type="match status" value="1"/>
</dbReference>
<dbReference type="GO" id="GO:0004672">
    <property type="term" value="F:protein kinase activity"/>
    <property type="evidence" value="ECO:0007669"/>
    <property type="project" value="InterPro"/>
</dbReference>
<feature type="compositionally biased region" description="Basic and acidic residues" evidence="3">
    <location>
        <begin position="19"/>
        <end position="29"/>
    </location>
</feature>
<dbReference type="GO" id="GO:1902554">
    <property type="term" value="C:serine/threonine protein kinase complex"/>
    <property type="evidence" value="ECO:0007669"/>
    <property type="project" value="TreeGrafter"/>
</dbReference>
<evidence type="ECO:0000256" key="2">
    <source>
        <dbReference type="SAM" id="Coils"/>
    </source>
</evidence>
<accession>A0A8I6RBX3</accession>
<dbReference type="InterPro" id="IPR011009">
    <property type="entry name" value="Kinase-like_dom_sf"/>
</dbReference>
<dbReference type="GO" id="GO:0006611">
    <property type="term" value="P:protein export from nucleus"/>
    <property type="evidence" value="ECO:0007669"/>
    <property type="project" value="TreeGrafter"/>
</dbReference>
<evidence type="ECO:0000313" key="5">
    <source>
        <dbReference type="EnsemblMetazoa" id="XP_014240253.1"/>
    </source>
</evidence>
<dbReference type="EnsemblMetazoa" id="XM_014384767.2">
    <property type="protein sequence ID" value="XP_014240253.1"/>
    <property type="gene ID" value="LOC106661405"/>
</dbReference>
<keyword evidence="2" id="KW-0175">Coiled coil</keyword>
<dbReference type="GeneID" id="106661405"/>
<feature type="domain" description="Protein kinase" evidence="4">
    <location>
        <begin position="46"/>
        <end position="342"/>
    </location>
</feature>
<evidence type="ECO:0000256" key="3">
    <source>
        <dbReference type="SAM" id="MobiDB-lite"/>
    </source>
</evidence>
<protein>
    <recommendedName>
        <fullName evidence="4">Protein kinase domain-containing protein</fullName>
    </recommendedName>
</protein>
<dbReference type="GO" id="GO:0043539">
    <property type="term" value="F:protein serine/threonine kinase activator activity"/>
    <property type="evidence" value="ECO:0007669"/>
    <property type="project" value="InterPro"/>
</dbReference>
<evidence type="ECO:0000259" key="4">
    <source>
        <dbReference type="PROSITE" id="PS50011"/>
    </source>
</evidence>
<dbReference type="GO" id="GO:0005524">
    <property type="term" value="F:ATP binding"/>
    <property type="evidence" value="ECO:0007669"/>
    <property type="project" value="InterPro"/>
</dbReference>
<reference evidence="5" key="1">
    <citation type="submission" date="2022-01" db="UniProtKB">
        <authorList>
            <consortium name="EnsemblMetazoa"/>
        </authorList>
    </citation>
    <scope>IDENTIFICATION</scope>
</reference>
<feature type="coiled-coil region" evidence="2">
    <location>
        <begin position="74"/>
        <end position="101"/>
    </location>
</feature>
<feature type="region of interest" description="Disordered" evidence="3">
    <location>
        <begin position="19"/>
        <end position="40"/>
    </location>
</feature>
<dbReference type="Gene3D" id="1.10.510.10">
    <property type="entry name" value="Transferase(Phosphotransferase) domain 1"/>
    <property type="match status" value="1"/>
</dbReference>
<dbReference type="OrthoDB" id="840771at2759"/>
<evidence type="ECO:0000313" key="6">
    <source>
        <dbReference type="Proteomes" id="UP000494040"/>
    </source>
</evidence>
<dbReference type="PROSITE" id="PS50011">
    <property type="entry name" value="PROTEIN_KINASE_DOM"/>
    <property type="match status" value="1"/>
</dbReference>
<dbReference type="Proteomes" id="UP000494040">
    <property type="component" value="Unassembled WGS sequence"/>
</dbReference>
<dbReference type="Pfam" id="PF00069">
    <property type="entry name" value="Pkinase"/>
    <property type="match status" value="1"/>
</dbReference>